<dbReference type="AlphaFoldDB" id="V8P1Q6"/>
<protein>
    <submittedName>
        <fullName evidence="2">Cyclic nucleotide-gated cation channel beta-1</fullName>
    </submittedName>
</protein>
<name>V8P1Q6_OPHHA</name>
<sequence>MHECQSCSPVIILHARSFGCQSDYLKHLRNALLSPTPFLLATKTTKGLFLVGRKDIFEAQQAERQMELRMQMFHTQIAFNSALSSPSLLEPTPGKARNVSSSALIESQPSKRTHGALAWLSGNDGFMLLRREATDGNSSRRGTDFEPRRHFLTRRRVNPWNDLPSEVVGTPTLEAFKKRLDNPFKTSKVPSTSYYSMILFQPNTPTWAERAAALIAPQEECCILGAGRQMEVFAKRSWILCKGLIQLNHRGASSAGIAQCPPPLGQGWRLFYATFHNGLQRLHNALNRDPPQQLNKQDLCRISGAQNCKDNRVEFQAPSHQIVFTGAFLKRAVFSPRVCLLAPFQSWCSAGHFKPAGSVDGEETCPRTTTGPADQLLQSSNTQTPVVPFSRMNEGAEDPLKEGRKKGQSDGERKEGGRKETKRRKEEGTKRWGKEGGREEGRRDKEWKGRKGQRDGERKEEGRKERQRVEGGKEGRLMRSTKLISKPCFGQAGSSDIDQTMDSQKEAGGHPNPAGLQVQSFNLRPAPLKHSFPSLEGLVVSFLLLKVLFQLARMETNLSLLGCCDISLEAFVKPRHSSHPGLWPQDKLDSGRQAGGILSLDKSPPLPAICCLGTAPVFCGQQLPAGHTNTQLHRLVAKALARSLCGKGKAVAGASVFLLVNSPASHASLKTLLVEKTQQRKGHRSPSSSTYIVKVDFWQVPLFLWGPNSQPWGFPDEWTPIPRIPQSQFPVLAAHNGWKADDLVGKLAVILRKDTNGLRQWLAGEFGALKSTHLKVAKLNSTGLQVAKAGCPVKINS</sequence>
<feature type="compositionally biased region" description="Polar residues" evidence="1">
    <location>
        <begin position="492"/>
        <end position="502"/>
    </location>
</feature>
<evidence type="ECO:0000256" key="1">
    <source>
        <dbReference type="SAM" id="MobiDB-lite"/>
    </source>
</evidence>
<dbReference type="OrthoDB" id="426210at2759"/>
<feature type="compositionally biased region" description="Polar residues" evidence="1">
    <location>
        <begin position="366"/>
        <end position="385"/>
    </location>
</feature>
<gene>
    <name evidence="2" type="primary">CNGB1</name>
    <name evidence="2" type="ORF">L345_05760</name>
</gene>
<evidence type="ECO:0000313" key="3">
    <source>
        <dbReference type="Proteomes" id="UP000018936"/>
    </source>
</evidence>
<evidence type="ECO:0000313" key="2">
    <source>
        <dbReference type="EMBL" id="ETE68444.1"/>
    </source>
</evidence>
<feature type="region of interest" description="Disordered" evidence="1">
    <location>
        <begin position="358"/>
        <end position="518"/>
    </location>
</feature>
<reference evidence="2 3" key="1">
    <citation type="journal article" date="2013" name="Proc. Natl. Acad. Sci. U.S.A.">
        <title>The king cobra genome reveals dynamic gene evolution and adaptation in the snake venom system.</title>
        <authorList>
            <person name="Vonk F.J."/>
            <person name="Casewell N.R."/>
            <person name="Henkel C.V."/>
            <person name="Heimberg A.M."/>
            <person name="Jansen H.J."/>
            <person name="McCleary R.J."/>
            <person name="Kerkkamp H.M."/>
            <person name="Vos R.A."/>
            <person name="Guerreiro I."/>
            <person name="Calvete J.J."/>
            <person name="Wuster W."/>
            <person name="Woods A.E."/>
            <person name="Logan J.M."/>
            <person name="Harrison R.A."/>
            <person name="Castoe T.A."/>
            <person name="de Koning A.P."/>
            <person name="Pollock D.D."/>
            <person name="Yandell M."/>
            <person name="Calderon D."/>
            <person name="Renjifo C."/>
            <person name="Currier R.B."/>
            <person name="Salgado D."/>
            <person name="Pla D."/>
            <person name="Sanz L."/>
            <person name="Hyder A.S."/>
            <person name="Ribeiro J.M."/>
            <person name="Arntzen J.W."/>
            <person name="van den Thillart G.E."/>
            <person name="Boetzer M."/>
            <person name="Pirovano W."/>
            <person name="Dirks R.P."/>
            <person name="Spaink H.P."/>
            <person name="Duboule D."/>
            <person name="McGlinn E."/>
            <person name="Kini R.M."/>
            <person name="Richardson M.K."/>
        </authorList>
    </citation>
    <scope>NUCLEOTIDE SEQUENCE</scope>
    <source>
        <tissue evidence="2">Blood</tissue>
    </source>
</reference>
<feature type="compositionally biased region" description="Basic and acidic residues" evidence="1">
    <location>
        <begin position="398"/>
        <end position="477"/>
    </location>
</feature>
<accession>V8P1Q6</accession>
<dbReference type="Proteomes" id="UP000018936">
    <property type="component" value="Unassembled WGS sequence"/>
</dbReference>
<feature type="non-terminal residue" evidence="2">
    <location>
        <position position="1"/>
    </location>
</feature>
<comment type="caution">
    <text evidence="2">The sequence shown here is derived from an EMBL/GenBank/DDBJ whole genome shotgun (WGS) entry which is preliminary data.</text>
</comment>
<dbReference type="EMBL" id="AZIM01001015">
    <property type="protein sequence ID" value="ETE68444.1"/>
    <property type="molecule type" value="Genomic_DNA"/>
</dbReference>
<proteinExistence type="predicted"/>
<organism evidence="2 3">
    <name type="scientific">Ophiophagus hannah</name>
    <name type="common">King cobra</name>
    <name type="synonym">Naja hannah</name>
    <dbReference type="NCBI Taxonomy" id="8665"/>
    <lineage>
        <taxon>Eukaryota</taxon>
        <taxon>Metazoa</taxon>
        <taxon>Chordata</taxon>
        <taxon>Craniata</taxon>
        <taxon>Vertebrata</taxon>
        <taxon>Euteleostomi</taxon>
        <taxon>Lepidosauria</taxon>
        <taxon>Squamata</taxon>
        <taxon>Bifurcata</taxon>
        <taxon>Unidentata</taxon>
        <taxon>Episquamata</taxon>
        <taxon>Toxicofera</taxon>
        <taxon>Serpentes</taxon>
        <taxon>Colubroidea</taxon>
        <taxon>Elapidae</taxon>
        <taxon>Elapinae</taxon>
        <taxon>Ophiophagus</taxon>
    </lineage>
</organism>
<keyword evidence="3" id="KW-1185">Reference proteome</keyword>